<dbReference type="SUPFAM" id="SSF48726">
    <property type="entry name" value="Immunoglobulin"/>
    <property type="match status" value="3"/>
</dbReference>
<gene>
    <name evidence="6" type="ORF">HDID_LOCUS1931</name>
</gene>
<dbReference type="AlphaFoldDB" id="A0A3P6WED7"/>
<comment type="subcellular location">
    <subcellularLocation>
        <location evidence="1">Cytoplasm</location>
    </subcellularLocation>
</comment>
<dbReference type="InterPro" id="IPR007110">
    <property type="entry name" value="Ig-like_dom"/>
</dbReference>
<feature type="compositionally biased region" description="Basic and acidic residues" evidence="4">
    <location>
        <begin position="63"/>
        <end position="86"/>
    </location>
</feature>
<accession>A0A3P6WED7</accession>
<protein>
    <recommendedName>
        <fullName evidence="5">Ig-like domain-containing protein</fullName>
    </recommendedName>
</protein>
<dbReference type="Proteomes" id="UP000274504">
    <property type="component" value="Unassembled WGS sequence"/>
</dbReference>
<evidence type="ECO:0000256" key="3">
    <source>
        <dbReference type="ARBA" id="ARBA00023319"/>
    </source>
</evidence>
<name>A0A3P6WED7_HYMDI</name>
<dbReference type="FunFam" id="2.60.40.10:FF:000425">
    <property type="entry name" value="Myosin light chain kinase"/>
    <property type="match status" value="1"/>
</dbReference>
<evidence type="ECO:0000259" key="5">
    <source>
        <dbReference type="PROSITE" id="PS50835"/>
    </source>
</evidence>
<dbReference type="InterPro" id="IPR013783">
    <property type="entry name" value="Ig-like_fold"/>
</dbReference>
<feature type="compositionally biased region" description="Basic and acidic residues" evidence="4">
    <location>
        <begin position="428"/>
        <end position="446"/>
    </location>
</feature>
<feature type="compositionally biased region" description="Low complexity" evidence="4">
    <location>
        <begin position="44"/>
        <end position="59"/>
    </location>
</feature>
<sequence length="699" mass="79234">MSVRSPSPLSEYQQESSNRASPSYFSKNNEPEERASIESEDNLSQRSSRKSSSSPLPISENNDAEKSRTLERRSPIILSEHRRESGNRASLSFMYDRSNRKTSVESEDNFSQKSGRKYSISPPIPKKRGEVPSAHKRSVEQEIKPVERKMSEISCAMPLEKKGTILSHQTQTAEHPEERKVSHYTFYTPSEKRSEARNSLPPQNDIPLLSSSRKSSKSHDDRKSFLLRPQSITANVGETAVFSCVIRPPSGGPGIHRVCWRHNNREIGDNENESPRIAVKVNEPYEGVFQLIFTNIEEGDHGDYEVAALDEYGVEICSTTFHLSVDEKTLYHPTVTNRSSFTITPGEDGLIYQRKYVGGHLIENFKRNKVDLLPQNTPYRRIGGFSHSLPDLCAPDIIHMSKTILETYKMSPSFPRSKQSYLNSSVDPSEKDHDGHRDRSPLREEMYLDSPRLPPNVSVGVGERLEITCFIGGYPIPQVFWFKDGTQLNEHNPDNDFQIKRRGHVYQLIIPSAQLRHEGLWEVIGRNLFGLVMSGSTVHVKTPDRFRSDSASSERLSHIPVSIPLQDSRARSLSTCSLSESSQKRIHLRLNNSSMREKAPEFTQYFHDQIVNVGDNVHFKCALIGTPKPDIRWEHNGEEIQQSGIRSFHISNSDTGHELILISVDTNFAGRYTIIAENRRGVAACSAMLTVNRYENKKC</sequence>
<feature type="domain" description="Ig-like" evidence="5">
    <location>
        <begin position="600"/>
        <end position="690"/>
    </location>
</feature>
<organism evidence="6 7">
    <name type="scientific">Hymenolepis diminuta</name>
    <name type="common">Rat tapeworm</name>
    <dbReference type="NCBI Taxonomy" id="6216"/>
    <lineage>
        <taxon>Eukaryota</taxon>
        <taxon>Metazoa</taxon>
        <taxon>Spiralia</taxon>
        <taxon>Lophotrochozoa</taxon>
        <taxon>Platyhelminthes</taxon>
        <taxon>Cestoda</taxon>
        <taxon>Eucestoda</taxon>
        <taxon>Cyclophyllidea</taxon>
        <taxon>Hymenolepididae</taxon>
        <taxon>Hymenolepis</taxon>
    </lineage>
</organism>
<feature type="domain" description="Ig-like" evidence="5">
    <location>
        <begin position="451"/>
        <end position="521"/>
    </location>
</feature>
<dbReference type="SMART" id="SM00409">
    <property type="entry name" value="IG"/>
    <property type="match status" value="3"/>
</dbReference>
<evidence type="ECO:0000256" key="4">
    <source>
        <dbReference type="SAM" id="MobiDB-lite"/>
    </source>
</evidence>
<feature type="region of interest" description="Disordered" evidence="4">
    <location>
        <begin position="189"/>
        <end position="226"/>
    </location>
</feature>
<dbReference type="InterPro" id="IPR003599">
    <property type="entry name" value="Ig_sub"/>
</dbReference>
<reference evidence="6 7" key="1">
    <citation type="submission" date="2018-11" db="EMBL/GenBank/DDBJ databases">
        <authorList>
            <consortium name="Pathogen Informatics"/>
        </authorList>
    </citation>
    <scope>NUCLEOTIDE SEQUENCE [LARGE SCALE GENOMIC DNA]</scope>
</reference>
<keyword evidence="2" id="KW-0963">Cytoplasm</keyword>
<feature type="region of interest" description="Disordered" evidence="4">
    <location>
        <begin position="414"/>
        <end position="448"/>
    </location>
</feature>
<evidence type="ECO:0000256" key="2">
    <source>
        <dbReference type="ARBA" id="ARBA00022490"/>
    </source>
</evidence>
<evidence type="ECO:0000313" key="6">
    <source>
        <dbReference type="EMBL" id="VDL19392.1"/>
    </source>
</evidence>
<dbReference type="GO" id="GO:0005737">
    <property type="term" value="C:cytoplasm"/>
    <property type="evidence" value="ECO:0007669"/>
    <property type="project" value="UniProtKB-SubCell"/>
</dbReference>
<dbReference type="EMBL" id="UYSG01000414">
    <property type="protein sequence ID" value="VDL19392.1"/>
    <property type="molecule type" value="Genomic_DNA"/>
</dbReference>
<feature type="compositionally biased region" description="Polar residues" evidence="4">
    <location>
        <begin position="1"/>
        <end position="28"/>
    </location>
</feature>
<dbReference type="Pfam" id="PF07679">
    <property type="entry name" value="I-set"/>
    <property type="match status" value="3"/>
</dbReference>
<proteinExistence type="predicted"/>
<dbReference type="InterPro" id="IPR036179">
    <property type="entry name" value="Ig-like_dom_sf"/>
</dbReference>
<dbReference type="InterPro" id="IPR003598">
    <property type="entry name" value="Ig_sub2"/>
</dbReference>
<feature type="region of interest" description="Disordered" evidence="4">
    <location>
        <begin position="1"/>
        <end position="142"/>
    </location>
</feature>
<dbReference type="PANTHER" id="PTHR47633">
    <property type="entry name" value="IMMUNOGLOBULIN"/>
    <property type="match status" value="1"/>
</dbReference>
<evidence type="ECO:0000313" key="7">
    <source>
        <dbReference type="Proteomes" id="UP000274504"/>
    </source>
</evidence>
<evidence type="ECO:0000256" key="1">
    <source>
        <dbReference type="ARBA" id="ARBA00004496"/>
    </source>
</evidence>
<dbReference type="SMART" id="SM00408">
    <property type="entry name" value="IGc2"/>
    <property type="match status" value="2"/>
</dbReference>
<dbReference type="PROSITE" id="PS50835">
    <property type="entry name" value="IG_LIKE"/>
    <property type="match status" value="2"/>
</dbReference>
<dbReference type="Gene3D" id="2.60.40.10">
    <property type="entry name" value="Immunoglobulins"/>
    <property type="match status" value="3"/>
</dbReference>
<dbReference type="InterPro" id="IPR013098">
    <property type="entry name" value="Ig_I-set"/>
</dbReference>
<dbReference type="OrthoDB" id="9998697at2759"/>
<feature type="compositionally biased region" description="Polar residues" evidence="4">
    <location>
        <begin position="414"/>
        <end position="427"/>
    </location>
</feature>
<keyword evidence="3" id="KW-0393">Immunoglobulin domain</keyword>